<evidence type="ECO:0000313" key="2">
    <source>
        <dbReference type="EMBL" id="CEL94833.1"/>
    </source>
</evidence>
<evidence type="ECO:0000313" key="3">
    <source>
        <dbReference type="Proteomes" id="UP000041254"/>
    </source>
</evidence>
<dbReference type="InParanoid" id="A0A0G4EGZ0"/>
<keyword evidence="1" id="KW-1133">Transmembrane helix</keyword>
<feature type="transmembrane region" description="Helical" evidence="1">
    <location>
        <begin position="98"/>
        <end position="120"/>
    </location>
</feature>
<keyword evidence="1" id="KW-0812">Transmembrane</keyword>
<gene>
    <name evidence="2" type="ORF">Vbra_11709</name>
</gene>
<evidence type="ECO:0008006" key="4">
    <source>
        <dbReference type="Google" id="ProtNLM"/>
    </source>
</evidence>
<dbReference type="EMBL" id="CDMY01000227">
    <property type="protein sequence ID" value="CEL94833.1"/>
    <property type="molecule type" value="Genomic_DNA"/>
</dbReference>
<dbReference type="VEuPathDB" id="CryptoDB:Vbra_11709"/>
<accession>A0A0G4EGZ0</accession>
<protein>
    <recommendedName>
        <fullName evidence="4">Ion transport domain-containing protein</fullName>
    </recommendedName>
</protein>
<feature type="transmembrane region" description="Helical" evidence="1">
    <location>
        <begin position="6"/>
        <end position="31"/>
    </location>
</feature>
<keyword evidence="3" id="KW-1185">Reference proteome</keyword>
<organism evidence="2 3">
    <name type="scientific">Vitrella brassicaformis (strain CCMP3155)</name>
    <dbReference type="NCBI Taxonomy" id="1169540"/>
    <lineage>
        <taxon>Eukaryota</taxon>
        <taxon>Sar</taxon>
        <taxon>Alveolata</taxon>
        <taxon>Colpodellida</taxon>
        <taxon>Vitrellaceae</taxon>
        <taxon>Vitrella</taxon>
    </lineage>
</organism>
<dbReference type="AlphaFoldDB" id="A0A0G4EGZ0"/>
<sequence>MATLIIVFVILLGIILVNLLIAIMSSTYATIETTSDAQYQMLRIKVLNALVRQDEPKRAPSATLQYHRPGAASTSSPRVWHNTETESLNVSSQLFCMLYSFLYCVFWMPCWMLVMLYHLIVLHDLSAAVIPFVGPA</sequence>
<keyword evidence="1" id="KW-0472">Membrane</keyword>
<proteinExistence type="predicted"/>
<name>A0A0G4EGZ0_VITBC</name>
<dbReference type="Proteomes" id="UP000041254">
    <property type="component" value="Unassembled WGS sequence"/>
</dbReference>
<reference evidence="2 3" key="1">
    <citation type="submission" date="2014-11" db="EMBL/GenBank/DDBJ databases">
        <authorList>
            <person name="Zhu J."/>
            <person name="Qi W."/>
            <person name="Song R."/>
        </authorList>
    </citation>
    <scope>NUCLEOTIDE SEQUENCE [LARGE SCALE GENOMIC DNA]</scope>
</reference>
<evidence type="ECO:0000256" key="1">
    <source>
        <dbReference type="SAM" id="Phobius"/>
    </source>
</evidence>